<accession>C6M507</accession>
<dbReference type="EMBL" id="ACKO02000008">
    <property type="protein sequence ID" value="EET44644.1"/>
    <property type="molecule type" value="Genomic_DNA"/>
</dbReference>
<evidence type="ECO:0000313" key="1">
    <source>
        <dbReference type="EMBL" id="EET44644.1"/>
    </source>
</evidence>
<comment type="caution">
    <text evidence="1">The sequence shown here is derived from an EMBL/GenBank/DDBJ whole genome shotgun (WGS) entry which is preliminary data.</text>
</comment>
<evidence type="ECO:0000313" key="2">
    <source>
        <dbReference type="Proteomes" id="UP000005365"/>
    </source>
</evidence>
<dbReference type="AlphaFoldDB" id="C6M507"/>
<sequence length="64" mass="7636">MFYIEIIKILFQNISTYLHIFPISIFIQTFKTREKNYNSTSIKPNNGRLPEPFRRPGMINITTQ</sequence>
<organism evidence="1 2">
    <name type="scientific">Neisseria sicca ATCC 29256</name>
    <dbReference type="NCBI Taxonomy" id="547045"/>
    <lineage>
        <taxon>Bacteria</taxon>
        <taxon>Pseudomonadati</taxon>
        <taxon>Pseudomonadota</taxon>
        <taxon>Betaproteobacteria</taxon>
        <taxon>Neisseriales</taxon>
        <taxon>Neisseriaceae</taxon>
        <taxon>Neisseria</taxon>
    </lineage>
</organism>
<dbReference type="Proteomes" id="UP000005365">
    <property type="component" value="Unassembled WGS sequence"/>
</dbReference>
<gene>
    <name evidence="1" type="ORF">NEISICOT_01606</name>
</gene>
<proteinExistence type="predicted"/>
<keyword evidence="2" id="KW-1185">Reference proteome</keyword>
<name>C6M507_NEISI</name>
<protein>
    <submittedName>
        <fullName evidence="1">Uncharacterized protein</fullName>
    </submittedName>
</protein>
<reference evidence="1" key="1">
    <citation type="submission" date="2009-07" db="EMBL/GenBank/DDBJ databases">
        <authorList>
            <person name="Weinstock G."/>
            <person name="Sodergren E."/>
            <person name="Clifton S."/>
            <person name="Fulton L."/>
            <person name="Fulton B."/>
            <person name="Courtney L."/>
            <person name="Fronick C."/>
            <person name="Harrison M."/>
            <person name="Strong C."/>
            <person name="Farmer C."/>
            <person name="Delahaunty K."/>
            <person name="Markovic C."/>
            <person name="Hall O."/>
            <person name="Minx P."/>
            <person name="Tomlinson C."/>
            <person name="Mitreva M."/>
            <person name="Nelson J."/>
            <person name="Hou S."/>
            <person name="Wollam A."/>
            <person name="Pepin K.H."/>
            <person name="Johnson M."/>
            <person name="Bhonagiri V."/>
            <person name="Nash W.E."/>
            <person name="Warren W."/>
            <person name="Chinwalla A."/>
            <person name="Mardis E.R."/>
            <person name="Wilson R.K."/>
        </authorList>
    </citation>
    <scope>NUCLEOTIDE SEQUENCE [LARGE SCALE GENOMIC DNA]</scope>
    <source>
        <strain evidence="1">ATCC 29256</strain>
    </source>
</reference>